<dbReference type="Gene3D" id="2.170.15.10">
    <property type="entry name" value="Proaerolysin, chain A, domain 3"/>
    <property type="match status" value="1"/>
</dbReference>
<dbReference type="Gene3D" id="2.80.10.50">
    <property type="match status" value="2"/>
</dbReference>
<dbReference type="PANTHER" id="PTHR39244:SF7">
    <property type="entry name" value="AGGLUTININ DOMAIN-CONTAINING PROTEIN"/>
    <property type="match status" value="1"/>
</dbReference>
<dbReference type="InterPro" id="IPR053237">
    <property type="entry name" value="Natterin_C"/>
</dbReference>
<dbReference type="AlphaFoldDB" id="M8CVY2"/>
<sequence>MAFFYSDVSSSQRALAVEGSQGGSGVETDECAYDRGNGLYSTGGRQRDGRVAPEETHRQQRAINAGGIPMDVRPLCRLNVRQSPASENRAVALSRPVRRFNAGAIMGGCVPVARAVDPMETMSEAPPASGPRPPRCVAFQSSEPSGKYLCYARQGKGAAADGLFQLDGEDVTSPHTRFFMEPSKAHPGLLHVRCCYDNKYWAAKQLHDGDDDGGWIVGAADEAEEDLSKTTCTLFKTTPSDRSSGYIRFVHAQLQMYACVSKENLHFSLQKGDEDLGGGYIVHDLSQQVVLPRYLAFKGDNGMYLCPRIIERHEYLQFSARDVDQTLVNRVHSNQDGTCRIWSNHFGRFWRRSPNWIFCDSPDGATSGDDVDVDTLFRAVSFGSFVALQSLGNNWYCNRLTTEGKKSCLNAGAPTITAEARLRLEEAVASREIYDVVFDLSRPRVHGKTSVVGMAAASALNDAASGDTAQLKLECRDTEKRTWGSSVTVNLGVRAKIHAGVPRITAGGNVEVTDEFSGPYSWGSSMEKETTKDVDYQVTVPSKTRVTVSMVATRASCDVPFSYKQRDTLLDGHQVTHDMNDGLYTGQNCFDFEFVITSEENI</sequence>
<dbReference type="SUPFAM" id="SSF50382">
    <property type="entry name" value="Agglutinin"/>
    <property type="match status" value="2"/>
</dbReference>
<accession>M8CVY2</accession>
<dbReference type="SMART" id="SM00791">
    <property type="entry name" value="Agglutinin"/>
    <property type="match status" value="1"/>
</dbReference>
<protein>
    <submittedName>
        <fullName evidence="1">Uncharacterized protein</fullName>
    </submittedName>
</protein>
<dbReference type="CDD" id="cd20216">
    <property type="entry name" value="PFM_HFR-2-like"/>
    <property type="match status" value="1"/>
</dbReference>
<organism evidence="1">
    <name type="scientific">Aegilops tauschii</name>
    <name type="common">Tausch's goatgrass</name>
    <name type="synonym">Aegilops squarrosa</name>
    <dbReference type="NCBI Taxonomy" id="37682"/>
    <lineage>
        <taxon>Eukaryota</taxon>
        <taxon>Viridiplantae</taxon>
        <taxon>Streptophyta</taxon>
        <taxon>Embryophyta</taxon>
        <taxon>Tracheophyta</taxon>
        <taxon>Spermatophyta</taxon>
        <taxon>Magnoliopsida</taxon>
        <taxon>Liliopsida</taxon>
        <taxon>Poales</taxon>
        <taxon>Poaceae</taxon>
        <taxon>BOP clade</taxon>
        <taxon>Pooideae</taxon>
        <taxon>Triticodae</taxon>
        <taxon>Triticeae</taxon>
        <taxon>Triticinae</taxon>
        <taxon>Aegilops</taxon>
    </lineage>
</organism>
<dbReference type="SUPFAM" id="SSF56973">
    <property type="entry name" value="Aerolisin/ETX pore-forming domain"/>
    <property type="match status" value="1"/>
</dbReference>
<evidence type="ECO:0000313" key="1">
    <source>
        <dbReference type="EnsemblPlants" id="EMT27991"/>
    </source>
</evidence>
<dbReference type="PANTHER" id="PTHR39244">
    <property type="entry name" value="NATTERIN-4"/>
    <property type="match status" value="1"/>
</dbReference>
<dbReference type="EnsemblPlants" id="EMT27991">
    <property type="protein sequence ID" value="EMT27991"/>
    <property type="gene ID" value="F775_18773"/>
</dbReference>
<dbReference type="InterPro" id="IPR036242">
    <property type="entry name" value="Agglutinin_dom_sf"/>
</dbReference>
<dbReference type="Pfam" id="PF07468">
    <property type="entry name" value="Agglutinin"/>
    <property type="match status" value="2"/>
</dbReference>
<reference evidence="1" key="1">
    <citation type="submission" date="2015-06" db="UniProtKB">
        <authorList>
            <consortium name="EnsemblPlants"/>
        </authorList>
    </citation>
    <scope>IDENTIFICATION</scope>
</reference>
<proteinExistence type="predicted"/>
<dbReference type="InterPro" id="IPR008998">
    <property type="entry name" value="Agglutinin"/>
</dbReference>
<dbReference type="ExpressionAtlas" id="M8CVY2">
    <property type="expression patterns" value="baseline"/>
</dbReference>
<name>M8CVY2_AEGTA</name>